<dbReference type="GO" id="GO:0005829">
    <property type="term" value="C:cytosol"/>
    <property type="evidence" value="ECO:0007669"/>
    <property type="project" value="TreeGrafter"/>
</dbReference>
<dbReference type="Gene3D" id="3.30.2080.10">
    <property type="entry name" value="GH92 mannosidase domain"/>
    <property type="match status" value="1"/>
</dbReference>
<protein>
    <submittedName>
        <fullName evidence="7">Glycoside hydrolase family 92 protein</fullName>
    </submittedName>
</protein>
<dbReference type="Pfam" id="PF17678">
    <property type="entry name" value="Glyco_hydro_92N"/>
    <property type="match status" value="1"/>
</dbReference>
<feature type="domain" description="Glycosyl hydrolase family 92" evidence="5">
    <location>
        <begin position="258"/>
        <end position="734"/>
    </location>
</feature>
<dbReference type="FunFam" id="2.70.98.10:FF:000013">
    <property type="entry name" value="Putative alpha-1,2-mannosidase"/>
    <property type="match status" value="1"/>
</dbReference>
<dbReference type="FunFam" id="1.20.1610.10:FF:000001">
    <property type="entry name" value="Putative alpha-1,2-mannosidase"/>
    <property type="match status" value="1"/>
</dbReference>
<accession>A0A415JGA3</accession>
<dbReference type="PANTHER" id="PTHR12143">
    <property type="entry name" value="PEPTIDE N-GLYCANASE PNGASE -RELATED"/>
    <property type="match status" value="1"/>
</dbReference>
<evidence type="ECO:0000256" key="2">
    <source>
        <dbReference type="ARBA" id="ARBA00011245"/>
    </source>
</evidence>
<evidence type="ECO:0000256" key="1">
    <source>
        <dbReference type="ARBA" id="ARBA00001913"/>
    </source>
</evidence>
<dbReference type="GO" id="GO:0030246">
    <property type="term" value="F:carbohydrate binding"/>
    <property type="evidence" value="ECO:0007669"/>
    <property type="project" value="InterPro"/>
</dbReference>
<dbReference type="Proteomes" id="UP000284916">
    <property type="component" value="Unassembled WGS sequence"/>
</dbReference>
<dbReference type="Gene3D" id="1.20.1050.60">
    <property type="entry name" value="alpha-1,2-mannosidase"/>
    <property type="match status" value="1"/>
</dbReference>
<keyword evidence="7" id="KW-0378">Hydrolase</keyword>
<comment type="cofactor">
    <cofactor evidence="1">
        <name>Ca(2+)</name>
        <dbReference type="ChEBI" id="CHEBI:29108"/>
    </cofactor>
</comment>
<organism evidence="7 8">
    <name type="scientific">Phocaeicola plebeius</name>
    <dbReference type="NCBI Taxonomy" id="310297"/>
    <lineage>
        <taxon>Bacteria</taxon>
        <taxon>Pseudomonadati</taxon>
        <taxon>Bacteroidota</taxon>
        <taxon>Bacteroidia</taxon>
        <taxon>Bacteroidales</taxon>
        <taxon>Bacteroidaceae</taxon>
        <taxon>Phocaeicola</taxon>
    </lineage>
</organism>
<dbReference type="GO" id="GO:0000224">
    <property type="term" value="F:peptide-N4-(N-acetyl-beta-glucosaminyl)asparagine amidase activity"/>
    <property type="evidence" value="ECO:0007669"/>
    <property type="project" value="TreeGrafter"/>
</dbReference>
<evidence type="ECO:0000256" key="3">
    <source>
        <dbReference type="ARBA" id="ARBA00022837"/>
    </source>
</evidence>
<comment type="caution">
    <text evidence="7">The sequence shown here is derived from an EMBL/GenBank/DDBJ whole genome shotgun (WGS) entry which is preliminary data.</text>
</comment>
<keyword evidence="3" id="KW-0106">Calcium</keyword>
<dbReference type="InterPro" id="IPR008928">
    <property type="entry name" value="6-hairpin_glycosidase_sf"/>
</dbReference>
<dbReference type="InterPro" id="IPR012939">
    <property type="entry name" value="Glyco_hydro_92"/>
</dbReference>
<evidence type="ECO:0000259" key="5">
    <source>
        <dbReference type="Pfam" id="PF07971"/>
    </source>
</evidence>
<dbReference type="GO" id="GO:0005975">
    <property type="term" value="P:carbohydrate metabolic process"/>
    <property type="evidence" value="ECO:0007669"/>
    <property type="project" value="InterPro"/>
</dbReference>
<feature type="signal peptide" evidence="4">
    <location>
        <begin position="1"/>
        <end position="19"/>
    </location>
</feature>
<name>A0A415JGA3_9BACT</name>
<dbReference type="Gene3D" id="1.20.1610.10">
    <property type="entry name" value="alpha-1,2-mannosidases domains"/>
    <property type="match status" value="1"/>
</dbReference>
<dbReference type="InterPro" id="IPR050883">
    <property type="entry name" value="PNGase"/>
</dbReference>
<dbReference type="Gene3D" id="2.70.98.10">
    <property type="match status" value="1"/>
</dbReference>
<proteinExistence type="predicted"/>
<comment type="subunit">
    <text evidence="2">Monomer.</text>
</comment>
<dbReference type="GO" id="GO:0006516">
    <property type="term" value="P:glycoprotein catabolic process"/>
    <property type="evidence" value="ECO:0007669"/>
    <property type="project" value="TreeGrafter"/>
</dbReference>
<feature type="domain" description="Glycosyl hydrolase family 92 N-terminal" evidence="6">
    <location>
        <begin position="25"/>
        <end position="252"/>
    </location>
</feature>
<reference evidence="7 8" key="1">
    <citation type="submission" date="2018-08" db="EMBL/GenBank/DDBJ databases">
        <title>A genome reference for cultivated species of the human gut microbiota.</title>
        <authorList>
            <person name="Zou Y."/>
            <person name="Xue W."/>
            <person name="Luo G."/>
        </authorList>
    </citation>
    <scope>NUCLEOTIDE SEQUENCE [LARGE SCALE GENOMIC DNA]</scope>
    <source>
        <strain evidence="7 8">AF39-11</strain>
    </source>
</reference>
<evidence type="ECO:0000256" key="4">
    <source>
        <dbReference type="SAM" id="SignalP"/>
    </source>
</evidence>
<dbReference type="AlphaFoldDB" id="A0A415JGA3"/>
<evidence type="ECO:0000259" key="6">
    <source>
        <dbReference type="Pfam" id="PF17678"/>
    </source>
</evidence>
<evidence type="ECO:0000313" key="8">
    <source>
        <dbReference type="Proteomes" id="UP000284916"/>
    </source>
</evidence>
<dbReference type="InterPro" id="IPR014718">
    <property type="entry name" value="GH-type_carb-bd"/>
</dbReference>
<dbReference type="RefSeq" id="WP_118440962.1">
    <property type="nucleotide sequence ID" value="NZ_QROD01000001.1"/>
</dbReference>
<feature type="chain" id="PRO_5019004456" evidence="4">
    <location>
        <begin position="20"/>
        <end position="757"/>
    </location>
</feature>
<dbReference type="FunFam" id="3.30.2080.10:FF:000001">
    <property type="entry name" value="Alpha-1,2-mannosidase subfamily"/>
    <property type="match status" value="1"/>
</dbReference>
<dbReference type="FunFam" id="1.20.1050.60:FF:000001">
    <property type="entry name" value="Putative alpha-1,2-mannosidase"/>
    <property type="match status" value="1"/>
</dbReference>
<dbReference type="PANTHER" id="PTHR12143:SF43">
    <property type="entry name" value="PUTATIVE-RELATED"/>
    <property type="match status" value="1"/>
</dbReference>
<gene>
    <name evidence="7" type="ORF">DW035_00370</name>
</gene>
<sequence length="757" mass="86420">MKKLVLLIMIMCFALHGKATNYADYVNPLIGTQSTYEFSSGNTYPAIARPWGMNFWTPQTGKMGDGWQYMYTATKIRGFKQTHQPSPWINDYGQFSIMPVVGELVFDENKRASWFSHKGEEAKAYYYKVYLTEHDVVTELVPTERAALFRFTFPENEHSYIVIDAFDKGSYVKIDAANNRIIGYSTKNSGGVPDNFKNYFVIEFDKPFTYKATVADSCISVNKAEQEANHAGAIIGFATRKGEKVHARVASSFISQAQALENLKELGNDSFDVLVEKGKTAWNEALGRIEVEGGNLDQYRMFYSCLYRSLLFPRKFYEIDANGQVVHYSPYNGQVLPGYMYTDTGFWDTFRCLFPLLNLAYPSVNKEIQEGLVNTYKESGFFPEWASPGHRGCMVGNNSASVLVDAYMKGVKVDDLKTLYEGLLHGTKNVHPEVSSTGRLGYEYYNKLGYVPCDVKIHENAARTLEYAYDDWCIYKLAKELKRPKKEIKLFAERAMNYKNLFDSETKLMRGKKENGEFMKPFSPLKWGDAFTEGNSWHYTWSVFHDPQGLIDLMGGDKAFVSMLDSVFSVPPVFDDSYYGFVIHEIREMTVMNMGNYAHGNQPIQHMIYLYNYAKQPWKAQYWLRQVMNKMYTPTPDGYCGDEDNGQTSAWYVFTALGFYPVCPGSNEYVVGAPLFKKATIHLENGKDVTIEAPLNSEENLYIKEMKLNGKSYTHNYFSHEDLMNGAKIQIEMSNLPNENRGIAAEDAPYSFSVDEK</sequence>
<evidence type="ECO:0000313" key="7">
    <source>
        <dbReference type="EMBL" id="RHL20120.1"/>
    </source>
</evidence>
<dbReference type="NCBIfam" id="TIGR01180">
    <property type="entry name" value="aman2_put"/>
    <property type="match status" value="1"/>
</dbReference>
<dbReference type="InterPro" id="IPR005887">
    <property type="entry name" value="GH92_a_mannosidase_put"/>
</dbReference>
<dbReference type="SUPFAM" id="SSF48208">
    <property type="entry name" value="Six-hairpin glycosidases"/>
    <property type="match status" value="1"/>
</dbReference>
<keyword evidence="4" id="KW-0732">Signal</keyword>
<dbReference type="EMBL" id="QROI01000001">
    <property type="protein sequence ID" value="RHL20120.1"/>
    <property type="molecule type" value="Genomic_DNA"/>
</dbReference>
<dbReference type="Pfam" id="PF07971">
    <property type="entry name" value="Glyco_hydro_92"/>
    <property type="match status" value="1"/>
</dbReference>
<dbReference type="InterPro" id="IPR041371">
    <property type="entry name" value="GH92_N"/>
</dbReference>